<dbReference type="Pfam" id="PF05656">
    <property type="entry name" value="DUF805"/>
    <property type="match status" value="1"/>
</dbReference>
<proteinExistence type="predicted"/>
<dbReference type="RefSeq" id="WP_181654308.1">
    <property type="nucleotide sequence ID" value="NZ_UCWN01000050.1"/>
</dbReference>
<protein>
    <submittedName>
        <fullName evidence="1">DUF805 domain-containing protein</fullName>
    </submittedName>
</protein>
<sequence>MKGIILDYSTQENKGAIITEDGDRYYFSGADWKSDSTPQKGTSVDFEAGQDKQASMVYLDIKQVNTENASSFGRKNTESTVPDYEIENKYTIVDWARKAIGNYSNFRGRARRKEFWSFYLVMTIITIIATIVDTILGFDLFSCIAILITCLLGISVTIRRLHDINISGVLTPFCFIPLFGNIFSIVIGCVETKGTYNEWGAPAKKIN</sequence>
<accession>A0A2X6FL77</accession>
<dbReference type="Proteomes" id="UP000512322">
    <property type="component" value="Chromosome"/>
</dbReference>
<evidence type="ECO:0000313" key="1">
    <source>
        <dbReference type="EMBL" id="QMF66344.1"/>
    </source>
</evidence>
<gene>
    <name evidence="1" type="ORF">HVY77_04495</name>
</gene>
<dbReference type="AlphaFoldDB" id="A0A2X6FL77"/>
<dbReference type="GO" id="GO:0005886">
    <property type="term" value="C:plasma membrane"/>
    <property type="evidence" value="ECO:0007669"/>
    <property type="project" value="TreeGrafter"/>
</dbReference>
<evidence type="ECO:0000313" key="2">
    <source>
        <dbReference type="Proteomes" id="UP000512322"/>
    </source>
</evidence>
<dbReference type="InterPro" id="IPR008523">
    <property type="entry name" value="DUF805"/>
</dbReference>
<dbReference type="PANTHER" id="PTHR34980:SF2">
    <property type="entry name" value="INNER MEMBRANE PROTEIN YHAH-RELATED"/>
    <property type="match status" value="1"/>
</dbReference>
<dbReference type="PANTHER" id="PTHR34980">
    <property type="entry name" value="INNER MEMBRANE PROTEIN-RELATED-RELATED"/>
    <property type="match status" value="1"/>
</dbReference>
<organism evidence="1 2">
    <name type="scientific">Escherichia coli</name>
    <dbReference type="NCBI Taxonomy" id="562"/>
    <lineage>
        <taxon>Bacteria</taxon>
        <taxon>Pseudomonadati</taxon>
        <taxon>Pseudomonadota</taxon>
        <taxon>Gammaproteobacteria</taxon>
        <taxon>Enterobacterales</taxon>
        <taxon>Enterobacteriaceae</taxon>
        <taxon>Escherichia</taxon>
    </lineage>
</organism>
<reference evidence="1 2" key="1">
    <citation type="submission" date="2020-06" db="EMBL/GenBank/DDBJ databases">
        <title>REHAB project genomes.</title>
        <authorList>
            <person name="Shaw L.P."/>
        </authorList>
    </citation>
    <scope>NUCLEOTIDE SEQUENCE [LARGE SCALE GENOMIC DNA]</scope>
    <source>
        <strain evidence="1 2">RHB30-C10</strain>
    </source>
</reference>
<name>A0A2X6FL77_ECOLX</name>
<dbReference type="EMBL" id="CP057293">
    <property type="protein sequence ID" value="QMF66344.1"/>
    <property type="molecule type" value="Genomic_DNA"/>
</dbReference>